<dbReference type="InterPro" id="IPR001646">
    <property type="entry name" value="5peptide_repeat"/>
</dbReference>
<keyword evidence="1" id="KW-0677">Repeat</keyword>
<dbReference type="PANTHER" id="PTHR47485">
    <property type="entry name" value="THYLAKOID LUMENAL 17.4 KDA PROTEIN, CHLOROPLASTIC"/>
    <property type="match status" value="1"/>
</dbReference>
<keyword evidence="3" id="KW-1133">Transmembrane helix</keyword>
<dbReference type="Pfam" id="PF13599">
    <property type="entry name" value="Pentapeptide_4"/>
    <property type="match status" value="1"/>
</dbReference>
<keyword evidence="2" id="KW-0175">Coiled coil</keyword>
<dbReference type="Proteomes" id="UP000663889">
    <property type="component" value="Unassembled WGS sequence"/>
</dbReference>
<gene>
    <name evidence="4" type="ORF">SEV965_LOCUS2886</name>
</gene>
<reference evidence="4" key="1">
    <citation type="submission" date="2021-02" db="EMBL/GenBank/DDBJ databases">
        <authorList>
            <person name="Nowell W R."/>
        </authorList>
    </citation>
    <scope>NUCLEOTIDE SEQUENCE</scope>
</reference>
<evidence type="ECO:0008006" key="6">
    <source>
        <dbReference type="Google" id="ProtNLM"/>
    </source>
</evidence>
<feature type="coiled-coil region" evidence="2">
    <location>
        <begin position="163"/>
        <end position="204"/>
    </location>
</feature>
<keyword evidence="3" id="KW-0812">Transmembrane</keyword>
<dbReference type="PANTHER" id="PTHR47485:SF1">
    <property type="entry name" value="THYLAKOID LUMENAL 17.4 KDA PROTEIN, CHLOROPLASTIC"/>
    <property type="match status" value="1"/>
</dbReference>
<proteinExistence type="predicted"/>
<evidence type="ECO:0000313" key="4">
    <source>
        <dbReference type="EMBL" id="CAF0846557.1"/>
    </source>
</evidence>
<protein>
    <recommendedName>
        <fullName evidence="6">Pentapeptide repeat-containing protein</fullName>
    </recommendedName>
</protein>
<dbReference type="Pfam" id="PF00805">
    <property type="entry name" value="Pentapeptide"/>
    <property type="match status" value="1"/>
</dbReference>
<dbReference type="SUPFAM" id="SSF141571">
    <property type="entry name" value="Pentapeptide repeat-like"/>
    <property type="match status" value="1"/>
</dbReference>
<evidence type="ECO:0000256" key="3">
    <source>
        <dbReference type="SAM" id="Phobius"/>
    </source>
</evidence>
<evidence type="ECO:0000256" key="1">
    <source>
        <dbReference type="ARBA" id="ARBA00022737"/>
    </source>
</evidence>
<dbReference type="EMBL" id="CAJNOU010000070">
    <property type="protein sequence ID" value="CAF0846557.1"/>
    <property type="molecule type" value="Genomic_DNA"/>
</dbReference>
<dbReference type="Gene3D" id="2.160.20.80">
    <property type="entry name" value="E3 ubiquitin-protein ligase SopA"/>
    <property type="match status" value="2"/>
</dbReference>
<dbReference type="AlphaFoldDB" id="A0A813VXI9"/>
<evidence type="ECO:0000256" key="2">
    <source>
        <dbReference type="SAM" id="Coils"/>
    </source>
</evidence>
<evidence type="ECO:0000313" key="5">
    <source>
        <dbReference type="Proteomes" id="UP000663889"/>
    </source>
</evidence>
<organism evidence="4 5">
    <name type="scientific">Rotaria sordida</name>
    <dbReference type="NCBI Taxonomy" id="392033"/>
    <lineage>
        <taxon>Eukaryota</taxon>
        <taxon>Metazoa</taxon>
        <taxon>Spiralia</taxon>
        <taxon>Gnathifera</taxon>
        <taxon>Rotifera</taxon>
        <taxon>Eurotatoria</taxon>
        <taxon>Bdelloidea</taxon>
        <taxon>Philodinida</taxon>
        <taxon>Philodinidae</taxon>
        <taxon>Rotaria</taxon>
    </lineage>
</organism>
<feature type="transmembrane region" description="Helical" evidence="3">
    <location>
        <begin position="48"/>
        <end position="71"/>
    </location>
</feature>
<sequence>MATAPPVFFDPPQFPFTMPNVLLPPPVLPPPPPPPAPRAPSKSSSLDVLKILIGLLIVLILGAILAVFIFLPRTSNQTDLRESNEKIAKLLSDSNKEIARLQREQILYIENERQRRQENLIEKHRVEDRLFEQQRYERQLSIENQRLERQYNLTEIHRLEDRSIEQQQREQDLKLAIQQLKQQFEIEEKRLQILLEEKQSNEQRRKNDINKEYTELLTDFIDKIMSAQQPLNITNLESKVRSLIRRFDSLYKSLLIRFLYKSKLLYVQNADSPTLDLQGANLKNLDLDDMDVEFDQIGRWLNYTQLSLPLTNLINASFEQIYLNKANFSWCNMTGTSFHGSQIIQTDFYRAYLSLTNFIDTNVSQSNFSYATIRRASFRNANLSQAYMHNADLESTDFQDIIAFQTDFSESKISSADFRSANLFQAQMVNVFAQSTNFHTAKAMQTNFSYAYMPDCIFQWADLTDASFRNTFLGGANFENANVVNVDFTGANLISVKITPGQLNVVLSIAQAILPDGSKGKNRNLVHNGNASCTGISGTIANWNSNGDVFTKQDEFSTDECVFQARKINATLQQTIDVRRYERLIENGRSKIYLEMQEKAAGTLNLSNLPAYINVRFIDSNNNQIGLEQSTLHITLFTQPSTFIATIPCPSTTVELQLTIVFQEANATVDNIYVTIE</sequence>
<keyword evidence="3" id="KW-0472">Membrane</keyword>
<name>A0A813VXI9_9BILA</name>
<comment type="caution">
    <text evidence="4">The sequence shown here is derived from an EMBL/GenBank/DDBJ whole genome shotgun (WGS) entry which is preliminary data.</text>
</comment>
<accession>A0A813VXI9</accession>